<keyword evidence="1" id="KW-0973">c-di-GMP</keyword>
<keyword evidence="3" id="KW-0975">Bacterial flagellum</keyword>
<gene>
    <name evidence="6" type="ORF">FHP05_02285</name>
</gene>
<sequence>MKIGTMITLQRYEERSDTTLKYNSKIIEKSEDYFFITLPIEEKTNKTTILPNGSKLLVTFLKKDSTGNHDIFQFKTKILKKKNLELPVLVIASPKEDDIKRIQRRQFVRVKTTLDLAIHHQKGEVSPFTTVTTDISAGGLAMIVPQGVTLILDEAVSIWLVLLKNEKNIEYMNFEGKIVRIPKPEDPIQIGSVKFNDLSMKQEQQLTQYCFHVQRQRIREKKL</sequence>
<protein>
    <recommendedName>
        <fullName evidence="8">Pilus assembly protein PilZ</fullName>
    </recommendedName>
</protein>
<comment type="caution">
    <text evidence="6">The sequence shown here is derived from an EMBL/GenBank/DDBJ whole genome shotgun (WGS) entry which is preliminary data.</text>
</comment>
<dbReference type="EMBL" id="VDUW01000001">
    <property type="protein sequence ID" value="TXL67870.1"/>
    <property type="molecule type" value="Genomic_DNA"/>
</dbReference>
<dbReference type="InterPro" id="IPR009926">
    <property type="entry name" value="T3SS_YcgR_PilZN"/>
</dbReference>
<dbReference type="Gene3D" id="2.30.110.10">
    <property type="entry name" value="Electron Transport, Fmn-binding Protein, Chain A"/>
    <property type="match status" value="1"/>
</dbReference>
<feature type="domain" description="Type III secretion system flagellar brake protein YcgR PilZN" evidence="5">
    <location>
        <begin position="2"/>
        <end position="94"/>
    </location>
</feature>
<evidence type="ECO:0008006" key="8">
    <source>
        <dbReference type="Google" id="ProtNLM"/>
    </source>
</evidence>
<proteinExistence type="predicted"/>
<evidence type="ECO:0000259" key="5">
    <source>
        <dbReference type="Pfam" id="PF12945"/>
    </source>
</evidence>
<evidence type="ECO:0000256" key="2">
    <source>
        <dbReference type="ARBA" id="ARBA00022741"/>
    </source>
</evidence>
<reference evidence="6 7" key="1">
    <citation type="submission" date="2019-06" db="EMBL/GenBank/DDBJ databases">
        <title>Cerasibacillus sp. nov., isolated from maize field.</title>
        <authorList>
            <person name="Lin S.-Y."/>
            <person name="Tsai C.-F."/>
            <person name="Young C.-C."/>
        </authorList>
    </citation>
    <scope>NUCLEOTIDE SEQUENCE [LARGE SCALE GENOMIC DNA]</scope>
    <source>
        <strain evidence="6 7">CC-CFT480</strain>
    </source>
</reference>
<feature type="domain" description="PilZ" evidence="4">
    <location>
        <begin position="103"/>
        <end position="211"/>
    </location>
</feature>
<dbReference type="Gene3D" id="2.40.10.220">
    <property type="entry name" value="predicted glycosyltransferase like domains"/>
    <property type="match status" value="1"/>
</dbReference>
<dbReference type="InterPro" id="IPR009875">
    <property type="entry name" value="PilZ_domain"/>
</dbReference>
<dbReference type="Pfam" id="PF07238">
    <property type="entry name" value="PilZ"/>
    <property type="match status" value="1"/>
</dbReference>
<dbReference type="OrthoDB" id="1951449at2"/>
<evidence type="ECO:0000259" key="4">
    <source>
        <dbReference type="Pfam" id="PF07238"/>
    </source>
</evidence>
<evidence type="ECO:0000256" key="1">
    <source>
        <dbReference type="ARBA" id="ARBA00022636"/>
    </source>
</evidence>
<keyword evidence="7" id="KW-1185">Reference proteome</keyword>
<organism evidence="6 7">
    <name type="scientific">Cerasibacillus terrae</name>
    <dbReference type="NCBI Taxonomy" id="2498845"/>
    <lineage>
        <taxon>Bacteria</taxon>
        <taxon>Bacillati</taxon>
        <taxon>Bacillota</taxon>
        <taxon>Bacilli</taxon>
        <taxon>Bacillales</taxon>
        <taxon>Bacillaceae</taxon>
        <taxon>Cerasibacillus</taxon>
    </lineage>
</organism>
<evidence type="ECO:0000256" key="3">
    <source>
        <dbReference type="ARBA" id="ARBA00023143"/>
    </source>
</evidence>
<evidence type="ECO:0000313" key="7">
    <source>
        <dbReference type="Proteomes" id="UP000321574"/>
    </source>
</evidence>
<dbReference type="Proteomes" id="UP000321574">
    <property type="component" value="Unassembled WGS sequence"/>
</dbReference>
<keyword evidence="2" id="KW-0547">Nucleotide-binding</keyword>
<dbReference type="InterPro" id="IPR012349">
    <property type="entry name" value="Split_barrel_FMN-bd"/>
</dbReference>
<dbReference type="GO" id="GO:0035438">
    <property type="term" value="F:cyclic-di-GMP binding"/>
    <property type="evidence" value="ECO:0007669"/>
    <property type="project" value="InterPro"/>
</dbReference>
<dbReference type="SUPFAM" id="SSF141371">
    <property type="entry name" value="PilZ domain-like"/>
    <property type="match status" value="1"/>
</dbReference>
<name>A0A5C8P2L8_9BACI</name>
<dbReference type="RefSeq" id="WP_147665607.1">
    <property type="nucleotide sequence ID" value="NZ_VDUW01000001.1"/>
</dbReference>
<accession>A0A5C8P2L8</accession>
<evidence type="ECO:0000313" key="6">
    <source>
        <dbReference type="EMBL" id="TXL67870.1"/>
    </source>
</evidence>
<dbReference type="Pfam" id="PF12945">
    <property type="entry name" value="PilZNR"/>
    <property type="match status" value="1"/>
</dbReference>
<dbReference type="AlphaFoldDB" id="A0A5C8P2L8"/>